<dbReference type="Proteomes" id="UP000243217">
    <property type="component" value="Unassembled WGS sequence"/>
</dbReference>
<dbReference type="CDD" id="cd00257">
    <property type="entry name" value="beta-trefoil_FSCN-like"/>
    <property type="match status" value="1"/>
</dbReference>
<organism evidence="2 3">
    <name type="scientific">Thraustotheca clavata</name>
    <dbReference type="NCBI Taxonomy" id="74557"/>
    <lineage>
        <taxon>Eukaryota</taxon>
        <taxon>Sar</taxon>
        <taxon>Stramenopiles</taxon>
        <taxon>Oomycota</taxon>
        <taxon>Saprolegniomycetes</taxon>
        <taxon>Saprolegniales</taxon>
        <taxon>Achlyaceae</taxon>
        <taxon>Thraustotheca</taxon>
    </lineage>
</organism>
<dbReference type="Gene3D" id="2.80.10.50">
    <property type="match status" value="1"/>
</dbReference>
<protein>
    <submittedName>
        <fullName evidence="2">Uncharacterized protein</fullName>
    </submittedName>
</protein>
<keyword evidence="1" id="KW-0812">Transmembrane</keyword>
<accession>A0A1V9YED4</accession>
<keyword evidence="1" id="KW-0472">Membrane</keyword>
<reference evidence="2 3" key="1">
    <citation type="journal article" date="2014" name="Genome Biol. Evol.">
        <title>The secreted proteins of Achlya hypogyna and Thraustotheca clavata identify the ancestral oomycete secretome and reveal gene acquisitions by horizontal gene transfer.</title>
        <authorList>
            <person name="Misner I."/>
            <person name="Blouin N."/>
            <person name="Leonard G."/>
            <person name="Richards T.A."/>
            <person name="Lane C.E."/>
        </authorList>
    </citation>
    <scope>NUCLEOTIDE SEQUENCE [LARGE SCALE GENOMIC DNA]</scope>
    <source>
        <strain evidence="2 3">ATCC 34112</strain>
    </source>
</reference>
<evidence type="ECO:0000256" key="1">
    <source>
        <dbReference type="SAM" id="Phobius"/>
    </source>
</evidence>
<dbReference type="AlphaFoldDB" id="A0A1V9YED4"/>
<sequence>MSTNGRDCLWSDETCNSKLQTKDIKPLTCGANHYEEWGGVGYDNPDHWCYQVRNVLGNQGDKCYTYSGYSIKFLETGETQDLSLTALPGDLNGKYACRRAAWYEPQSCNSHLTQWQMTVGCCQSYASVLDAQQEKWERKYGKRGRKHSYKYNYENPRYLLEETPEQYSEPVSEPPAKPIKVSDNYNPFYTAYEKTIVSKADTENSEGATRLEGALYAYNGLKTLTTNDIDNIDQALYSYMEFWWVKCSKLYYVKGQNAQWCASVLNFWTDVYAKLPDSLPPSVYLTPTGGCNLHDGDIIALQADTGKYVARCNGCVFSEYPDSATVHVPEVKGSPWAQWKVVTTKDGKFGLQADTGKFLSRCDNCVNGANVRQQVFVHVDALDGNPWAEWTCENVGNGKIALKSDINTYLSRYPDVENWSAADDVAVVQESTFVDTPSAQFTAKRIFVPKTLPDPSYFMRKHYTNSYESFEGTPESTVYGEKYGQRRPCYLGASPSYSEVCDSVHVDWEMNTVVPVVNAKCFPQACVLAQLAQCMDIPAPATPTGYDYVAKPESGYNGYRPSSYQRPSTYNSYTRSLLGVESSTTSYLAFGGFVAGIVVVAIAQIALQKRGKKQDVAYRMI</sequence>
<gene>
    <name evidence="2" type="ORF">THRCLA_10860</name>
</gene>
<keyword evidence="3" id="KW-1185">Reference proteome</keyword>
<evidence type="ECO:0000313" key="3">
    <source>
        <dbReference type="Proteomes" id="UP000243217"/>
    </source>
</evidence>
<name>A0A1V9YED4_9STRA</name>
<dbReference type="EMBL" id="JNBS01004080">
    <property type="protein sequence ID" value="OQR84113.1"/>
    <property type="molecule type" value="Genomic_DNA"/>
</dbReference>
<evidence type="ECO:0000313" key="2">
    <source>
        <dbReference type="EMBL" id="OQR84113.1"/>
    </source>
</evidence>
<comment type="caution">
    <text evidence="2">The sequence shown here is derived from an EMBL/GenBank/DDBJ whole genome shotgun (WGS) entry which is preliminary data.</text>
</comment>
<feature type="transmembrane region" description="Helical" evidence="1">
    <location>
        <begin position="587"/>
        <end position="607"/>
    </location>
</feature>
<proteinExistence type="predicted"/>
<keyword evidence="1" id="KW-1133">Transmembrane helix</keyword>